<organism evidence="8 9">
    <name type="scientific">Ancylostoma duodenale</name>
    <dbReference type="NCBI Taxonomy" id="51022"/>
    <lineage>
        <taxon>Eukaryota</taxon>
        <taxon>Metazoa</taxon>
        <taxon>Ecdysozoa</taxon>
        <taxon>Nematoda</taxon>
        <taxon>Chromadorea</taxon>
        <taxon>Rhabditida</taxon>
        <taxon>Rhabditina</taxon>
        <taxon>Rhabditomorpha</taxon>
        <taxon>Strongyloidea</taxon>
        <taxon>Ancylostomatidae</taxon>
        <taxon>Ancylostomatinae</taxon>
        <taxon>Ancylostoma</taxon>
    </lineage>
</organism>
<proteinExistence type="inferred from homology"/>
<evidence type="ECO:0000256" key="6">
    <source>
        <dbReference type="ARBA" id="ARBA00047475"/>
    </source>
</evidence>
<dbReference type="Proteomes" id="UP000054047">
    <property type="component" value="Unassembled WGS sequence"/>
</dbReference>
<dbReference type="PANTHER" id="PTHR48043:SF154">
    <property type="entry name" value="GLUCURONOSYLTRANSFERASE"/>
    <property type="match status" value="1"/>
</dbReference>
<feature type="transmembrane region" description="Helical" evidence="7">
    <location>
        <begin position="83"/>
        <end position="106"/>
    </location>
</feature>
<dbReference type="Pfam" id="PF00201">
    <property type="entry name" value="UDPGT"/>
    <property type="match status" value="1"/>
</dbReference>
<dbReference type="OrthoDB" id="5835829at2759"/>
<sequence length="129" mass="14813">MAAYRGTTVIVKPEQLTTGAMKRALEKILYDPRYMENAKLISRMMKNKPEMGRDKFVEWIEFAAANKGLHKFLNLPGNDIGVMEYYCIDCVLLLLFALFAVSILMWKIASMFLRIVCREEIPSGKLKSN</sequence>
<keyword evidence="7" id="KW-1133">Transmembrane helix</keyword>
<dbReference type="InterPro" id="IPR050271">
    <property type="entry name" value="UDP-glycosyltransferase"/>
</dbReference>
<dbReference type="EC" id="2.4.1.17" evidence="2"/>
<dbReference type="SUPFAM" id="SSF53756">
    <property type="entry name" value="UDP-Glycosyltransferase/glycogen phosphorylase"/>
    <property type="match status" value="1"/>
</dbReference>
<dbReference type="InterPro" id="IPR002213">
    <property type="entry name" value="UDP_glucos_trans"/>
</dbReference>
<evidence type="ECO:0000256" key="4">
    <source>
        <dbReference type="ARBA" id="ARBA00022679"/>
    </source>
</evidence>
<dbReference type="PANTHER" id="PTHR48043">
    <property type="entry name" value="EG:EG0003.4 PROTEIN-RELATED"/>
    <property type="match status" value="1"/>
</dbReference>
<accession>A0A0C2BQK9</accession>
<dbReference type="AlphaFoldDB" id="A0A0C2BQK9"/>
<evidence type="ECO:0000256" key="2">
    <source>
        <dbReference type="ARBA" id="ARBA00012544"/>
    </source>
</evidence>
<evidence type="ECO:0000256" key="7">
    <source>
        <dbReference type="SAM" id="Phobius"/>
    </source>
</evidence>
<evidence type="ECO:0000256" key="3">
    <source>
        <dbReference type="ARBA" id="ARBA00022676"/>
    </source>
</evidence>
<evidence type="ECO:0000256" key="5">
    <source>
        <dbReference type="ARBA" id="ARBA00022729"/>
    </source>
</evidence>
<keyword evidence="4" id="KW-0808">Transferase</keyword>
<name>A0A0C2BQK9_9BILA</name>
<gene>
    <name evidence="8" type="ORF">ANCDUO_23867</name>
</gene>
<dbReference type="EMBL" id="KN770185">
    <property type="protein sequence ID" value="KIH46083.1"/>
    <property type="molecule type" value="Genomic_DNA"/>
</dbReference>
<evidence type="ECO:0000256" key="1">
    <source>
        <dbReference type="ARBA" id="ARBA00009995"/>
    </source>
</evidence>
<protein>
    <recommendedName>
        <fullName evidence="2">glucuronosyltransferase</fullName>
        <ecNumber evidence="2">2.4.1.17</ecNumber>
    </recommendedName>
</protein>
<evidence type="ECO:0000313" key="9">
    <source>
        <dbReference type="Proteomes" id="UP000054047"/>
    </source>
</evidence>
<comment type="similarity">
    <text evidence="1">Belongs to the UDP-glycosyltransferase family.</text>
</comment>
<comment type="catalytic activity">
    <reaction evidence="6">
        <text>glucuronate acceptor + UDP-alpha-D-glucuronate = acceptor beta-D-glucuronoside + UDP + H(+)</text>
        <dbReference type="Rhea" id="RHEA:21032"/>
        <dbReference type="ChEBI" id="CHEBI:15378"/>
        <dbReference type="ChEBI" id="CHEBI:58052"/>
        <dbReference type="ChEBI" id="CHEBI:58223"/>
        <dbReference type="ChEBI" id="CHEBI:132367"/>
        <dbReference type="ChEBI" id="CHEBI:132368"/>
        <dbReference type="EC" id="2.4.1.17"/>
    </reaction>
</comment>
<keyword evidence="9" id="KW-1185">Reference proteome</keyword>
<dbReference type="GO" id="GO:0015020">
    <property type="term" value="F:glucuronosyltransferase activity"/>
    <property type="evidence" value="ECO:0007669"/>
    <property type="project" value="UniProtKB-EC"/>
</dbReference>
<keyword evidence="5" id="KW-0732">Signal</keyword>
<keyword evidence="7" id="KW-0812">Transmembrane</keyword>
<keyword evidence="7" id="KW-0472">Membrane</keyword>
<evidence type="ECO:0000313" key="8">
    <source>
        <dbReference type="EMBL" id="KIH46083.1"/>
    </source>
</evidence>
<reference evidence="8 9" key="1">
    <citation type="submission" date="2013-12" db="EMBL/GenBank/DDBJ databases">
        <title>Draft genome of the parsitic nematode Ancylostoma duodenale.</title>
        <authorList>
            <person name="Mitreva M."/>
        </authorList>
    </citation>
    <scope>NUCLEOTIDE SEQUENCE [LARGE SCALE GENOMIC DNA]</scope>
    <source>
        <strain evidence="8 9">Zhejiang</strain>
    </source>
</reference>
<keyword evidence="3" id="KW-0328">Glycosyltransferase</keyword>